<feature type="domain" description="Peptidase M48" evidence="7">
    <location>
        <begin position="63"/>
        <end position="256"/>
    </location>
</feature>
<evidence type="ECO:0000313" key="8">
    <source>
        <dbReference type="EMBL" id="SUZ47403.1"/>
    </source>
</evidence>
<evidence type="ECO:0000256" key="1">
    <source>
        <dbReference type="ARBA" id="ARBA00001947"/>
    </source>
</evidence>
<dbReference type="InterPro" id="IPR051156">
    <property type="entry name" value="Mito/Outer_Membr_Metalloprot"/>
</dbReference>
<evidence type="ECO:0000256" key="2">
    <source>
        <dbReference type="ARBA" id="ARBA00022670"/>
    </source>
</evidence>
<evidence type="ECO:0000256" key="3">
    <source>
        <dbReference type="ARBA" id="ARBA00022723"/>
    </source>
</evidence>
<dbReference type="GO" id="GO:0051603">
    <property type="term" value="P:proteolysis involved in protein catabolic process"/>
    <property type="evidence" value="ECO:0007669"/>
    <property type="project" value="TreeGrafter"/>
</dbReference>
<dbReference type="GO" id="GO:0004222">
    <property type="term" value="F:metalloendopeptidase activity"/>
    <property type="evidence" value="ECO:0007669"/>
    <property type="project" value="InterPro"/>
</dbReference>
<keyword evidence="3" id="KW-0479">Metal-binding</keyword>
<dbReference type="GO" id="GO:0046872">
    <property type="term" value="F:metal ion binding"/>
    <property type="evidence" value="ECO:0007669"/>
    <property type="project" value="UniProtKB-KW"/>
</dbReference>
<dbReference type="CDD" id="cd07331">
    <property type="entry name" value="M48C_Oma1_like"/>
    <property type="match status" value="1"/>
</dbReference>
<evidence type="ECO:0000256" key="4">
    <source>
        <dbReference type="ARBA" id="ARBA00022801"/>
    </source>
</evidence>
<organism evidence="8">
    <name type="scientific">marine metagenome</name>
    <dbReference type="NCBI Taxonomy" id="408172"/>
    <lineage>
        <taxon>unclassified sequences</taxon>
        <taxon>metagenomes</taxon>
        <taxon>ecological metagenomes</taxon>
    </lineage>
</organism>
<name>A0A381N189_9ZZZZ</name>
<keyword evidence="5" id="KW-0862">Zinc</keyword>
<dbReference type="PANTHER" id="PTHR22726:SF24">
    <property type="entry name" value="M48 FAMILY METALLOPEPTIDASE"/>
    <property type="match status" value="1"/>
</dbReference>
<gene>
    <name evidence="8" type="ORF">METZ01_LOCUS257</name>
</gene>
<dbReference type="GO" id="GO:0016020">
    <property type="term" value="C:membrane"/>
    <property type="evidence" value="ECO:0007669"/>
    <property type="project" value="TreeGrafter"/>
</dbReference>
<evidence type="ECO:0000256" key="6">
    <source>
        <dbReference type="ARBA" id="ARBA00023049"/>
    </source>
</evidence>
<dbReference type="PANTHER" id="PTHR22726">
    <property type="entry name" value="METALLOENDOPEPTIDASE OMA1"/>
    <property type="match status" value="1"/>
</dbReference>
<keyword evidence="4" id="KW-0378">Hydrolase</keyword>
<evidence type="ECO:0000256" key="5">
    <source>
        <dbReference type="ARBA" id="ARBA00022833"/>
    </source>
</evidence>
<dbReference type="Gene3D" id="3.30.2010.10">
    <property type="entry name" value="Metalloproteases ('zincins'), catalytic domain"/>
    <property type="match status" value="1"/>
</dbReference>
<dbReference type="Pfam" id="PF01435">
    <property type="entry name" value="Peptidase_M48"/>
    <property type="match status" value="1"/>
</dbReference>
<evidence type="ECO:0000259" key="7">
    <source>
        <dbReference type="Pfam" id="PF01435"/>
    </source>
</evidence>
<comment type="cofactor">
    <cofactor evidence="1">
        <name>Zn(2+)</name>
        <dbReference type="ChEBI" id="CHEBI:29105"/>
    </cofactor>
</comment>
<keyword evidence="6" id="KW-0482">Metalloprotease</keyword>
<reference evidence="8" key="1">
    <citation type="submission" date="2018-05" db="EMBL/GenBank/DDBJ databases">
        <authorList>
            <person name="Lanie J.A."/>
            <person name="Ng W.-L."/>
            <person name="Kazmierczak K.M."/>
            <person name="Andrzejewski T.M."/>
            <person name="Davidsen T.M."/>
            <person name="Wayne K.J."/>
            <person name="Tettelin H."/>
            <person name="Glass J.I."/>
            <person name="Rusch D."/>
            <person name="Podicherti R."/>
            <person name="Tsui H.-C.T."/>
            <person name="Winkler M.E."/>
        </authorList>
    </citation>
    <scope>NUCLEOTIDE SEQUENCE</scope>
</reference>
<protein>
    <recommendedName>
        <fullName evidence="7">Peptidase M48 domain-containing protein</fullName>
    </recommendedName>
</protein>
<dbReference type="AlphaFoldDB" id="A0A381N189"/>
<keyword evidence="2" id="KW-0645">Protease</keyword>
<accession>A0A381N189</accession>
<sequence>VTKLRHFWILSCAVFVSIMYSPFSQTALLVSEREIEIESAKQWEQIINSVPISRDLGKITLVRCVSRKIIKHIDEPYASLDWEIEVFEDPDANAVVLSAGKIGVNTGLFEVASNQNELAAVIGHEIAHVTNKHIYERAKRSKRTQIGGLIGSAVVASKIASQPIYTQSDLYEAQNKMNALNTMSQVLATYGLNLPYAREQESDADKTGIIFMAQAGFNPIATMTLWKKMKQQDKEKRVPEFASTHPSSSNRINGLASQLSDALAVYNKVDKKPNCGYR</sequence>
<dbReference type="EMBL" id="UINC01000014">
    <property type="protein sequence ID" value="SUZ47403.1"/>
    <property type="molecule type" value="Genomic_DNA"/>
</dbReference>
<proteinExistence type="predicted"/>
<dbReference type="InterPro" id="IPR001915">
    <property type="entry name" value="Peptidase_M48"/>
</dbReference>
<feature type="non-terminal residue" evidence="8">
    <location>
        <position position="1"/>
    </location>
</feature>